<dbReference type="PANTHER" id="PTHR43085">
    <property type="entry name" value="HEXOKINASE FAMILY MEMBER"/>
    <property type="match status" value="1"/>
</dbReference>
<keyword evidence="2 7" id="KW-0808">Transferase</keyword>
<evidence type="ECO:0000256" key="3">
    <source>
        <dbReference type="ARBA" id="ARBA00022741"/>
    </source>
</evidence>
<keyword evidence="3" id="KW-0547">Nucleotide-binding</keyword>
<keyword evidence="5" id="KW-0067">ATP-binding</keyword>
<comment type="caution">
    <text evidence="7">The sequence shown here is derived from an EMBL/GenBank/DDBJ whole genome shotgun (WGS) entry which is preliminary data.</text>
</comment>
<sequence>MKTLDVITIGRAGVDLYGAQIGGRLEDMGSFRKYVGGSPTNIACGTARLGLRSGLITRVGDEHMGRFLREQLGREGVDLRGVTTDPERLTALVLLGIRDEEQFPLIFYRENCADMALCEADIDEALIAETRSVVATGTHLSHPRTEAAVLKALRLARETGARTALDIDYRPNLWGLSGHGDGENRFIESAAVTARLQAHLGLFDLIVGTEEEFHIAGGSTDTVAALRAVRAVSGATLVCKRGAAGAVAFEGDIPDSLDDGVSGPGFPIEVFNVLGAGDGFFSGLLRGCPISTSCRCSQ</sequence>
<dbReference type="PANTHER" id="PTHR43085:SF49">
    <property type="entry name" value="5-DEHYDRO-2-DEOXYGLUCONOKINASE"/>
    <property type="match status" value="1"/>
</dbReference>
<dbReference type="InterPro" id="IPR011611">
    <property type="entry name" value="PfkB_dom"/>
</dbReference>
<dbReference type="GO" id="GO:0047590">
    <property type="term" value="F:5-dehydro-2-deoxygluconokinase activity"/>
    <property type="evidence" value="ECO:0007669"/>
    <property type="project" value="UniProtKB-EC"/>
</dbReference>
<dbReference type="InterPro" id="IPR002173">
    <property type="entry name" value="Carboh/pur_kinase_PfkB_CS"/>
</dbReference>
<dbReference type="InterPro" id="IPR023314">
    <property type="entry name" value="Myo_inos_IolC-like_sf"/>
</dbReference>
<gene>
    <name evidence="7" type="primary">iolC_9</name>
    <name evidence="7" type="ORF">SDC9_75942</name>
</gene>
<accession>A0A644YL81</accession>
<dbReference type="InterPro" id="IPR050306">
    <property type="entry name" value="PfkB_Carbo_kinase"/>
</dbReference>
<organism evidence="7">
    <name type="scientific">bioreactor metagenome</name>
    <dbReference type="NCBI Taxonomy" id="1076179"/>
    <lineage>
        <taxon>unclassified sequences</taxon>
        <taxon>metagenomes</taxon>
        <taxon>ecological metagenomes</taxon>
    </lineage>
</organism>
<dbReference type="EMBL" id="VSSQ01005501">
    <property type="protein sequence ID" value="MPM29402.1"/>
    <property type="molecule type" value="Genomic_DNA"/>
</dbReference>
<dbReference type="AlphaFoldDB" id="A0A644YL81"/>
<dbReference type="CDD" id="cd01166">
    <property type="entry name" value="KdgK"/>
    <property type="match status" value="1"/>
</dbReference>
<dbReference type="InterPro" id="IPR029056">
    <property type="entry name" value="Ribokinase-like"/>
</dbReference>
<comment type="similarity">
    <text evidence="1">Belongs to the carbohydrate kinase PfkB family.</text>
</comment>
<dbReference type="Gene3D" id="2.20.150.10">
    <property type="entry name" value="putative 5-dehydro-2- deoxygluconokinase"/>
    <property type="match status" value="1"/>
</dbReference>
<dbReference type="PROSITE" id="PS00583">
    <property type="entry name" value="PFKB_KINASES_1"/>
    <property type="match status" value="1"/>
</dbReference>
<evidence type="ECO:0000259" key="6">
    <source>
        <dbReference type="Pfam" id="PF00294"/>
    </source>
</evidence>
<feature type="domain" description="Carbohydrate kinase PfkB" evidence="6">
    <location>
        <begin position="5"/>
        <end position="287"/>
    </location>
</feature>
<dbReference type="SUPFAM" id="SSF53613">
    <property type="entry name" value="Ribokinase-like"/>
    <property type="match status" value="1"/>
</dbReference>
<dbReference type="GO" id="GO:0005524">
    <property type="term" value="F:ATP binding"/>
    <property type="evidence" value="ECO:0007669"/>
    <property type="project" value="UniProtKB-KW"/>
</dbReference>
<dbReference type="Gene3D" id="3.40.1190.20">
    <property type="match status" value="1"/>
</dbReference>
<dbReference type="Pfam" id="PF00294">
    <property type="entry name" value="PfkB"/>
    <property type="match status" value="1"/>
</dbReference>
<evidence type="ECO:0000313" key="7">
    <source>
        <dbReference type="EMBL" id="MPM29402.1"/>
    </source>
</evidence>
<proteinExistence type="inferred from homology"/>
<dbReference type="EC" id="2.7.1.92" evidence="7"/>
<reference evidence="7" key="1">
    <citation type="submission" date="2019-08" db="EMBL/GenBank/DDBJ databases">
        <authorList>
            <person name="Kucharzyk K."/>
            <person name="Murdoch R.W."/>
            <person name="Higgins S."/>
            <person name="Loffler F."/>
        </authorList>
    </citation>
    <scope>NUCLEOTIDE SEQUENCE</scope>
</reference>
<dbReference type="PROSITE" id="PS00584">
    <property type="entry name" value="PFKB_KINASES_2"/>
    <property type="match status" value="1"/>
</dbReference>
<dbReference type="NCBIfam" id="TIGR04382">
    <property type="entry name" value="myo_inos_iolC_N"/>
    <property type="match status" value="1"/>
</dbReference>
<evidence type="ECO:0000256" key="1">
    <source>
        <dbReference type="ARBA" id="ARBA00010688"/>
    </source>
</evidence>
<protein>
    <submittedName>
        <fullName evidence="7">5-dehydro-2-deoxygluconokinase</fullName>
        <ecNumber evidence="7">2.7.1.92</ecNumber>
    </submittedName>
</protein>
<dbReference type="InterPro" id="IPR030830">
    <property type="entry name" value="Myo_inos_IolC"/>
</dbReference>
<evidence type="ECO:0000256" key="4">
    <source>
        <dbReference type="ARBA" id="ARBA00022777"/>
    </source>
</evidence>
<name>A0A644YL81_9ZZZZ</name>
<evidence type="ECO:0000256" key="5">
    <source>
        <dbReference type="ARBA" id="ARBA00022840"/>
    </source>
</evidence>
<evidence type="ECO:0000256" key="2">
    <source>
        <dbReference type="ARBA" id="ARBA00022679"/>
    </source>
</evidence>
<keyword evidence="4 7" id="KW-0418">Kinase</keyword>